<dbReference type="AlphaFoldDB" id="A0A162TNH8"/>
<dbReference type="RefSeq" id="XP_018286603.1">
    <property type="nucleotide sequence ID" value="XM_018442944.1"/>
</dbReference>
<evidence type="ECO:0000313" key="2">
    <source>
        <dbReference type="Proteomes" id="UP000077315"/>
    </source>
</evidence>
<proteinExistence type="predicted"/>
<organism evidence="1 2">
    <name type="scientific">Phycomyces blakesleeanus (strain ATCC 8743b / DSM 1359 / FGSC 10004 / NBRC 33097 / NRRL 1555)</name>
    <dbReference type="NCBI Taxonomy" id="763407"/>
    <lineage>
        <taxon>Eukaryota</taxon>
        <taxon>Fungi</taxon>
        <taxon>Fungi incertae sedis</taxon>
        <taxon>Mucoromycota</taxon>
        <taxon>Mucoromycotina</taxon>
        <taxon>Mucoromycetes</taxon>
        <taxon>Mucorales</taxon>
        <taxon>Phycomycetaceae</taxon>
        <taxon>Phycomyces</taxon>
    </lineage>
</organism>
<dbReference type="EMBL" id="KV440994">
    <property type="protein sequence ID" value="OAD68563.1"/>
    <property type="molecule type" value="Genomic_DNA"/>
</dbReference>
<reference evidence="2" key="1">
    <citation type="submission" date="2015-06" db="EMBL/GenBank/DDBJ databases">
        <title>Expansion of signal transduction pathways in fungi by whole-genome duplication.</title>
        <authorList>
            <consortium name="DOE Joint Genome Institute"/>
            <person name="Corrochano L.M."/>
            <person name="Kuo A."/>
            <person name="Marcet-Houben M."/>
            <person name="Polaino S."/>
            <person name="Salamov A."/>
            <person name="Villalobos J.M."/>
            <person name="Alvarez M.I."/>
            <person name="Avalos J."/>
            <person name="Benito E.P."/>
            <person name="Benoit I."/>
            <person name="Burger G."/>
            <person name="Camino L.P."/>
            <person name="Canovas D."/>
            <person name="Cerda-Olmedo E."/>
            <person name="Cheng J.-F."/>
            <person name="Dominguez A."/>
            <person name="Elias M."/>
            <person name="Eslava A.P."/>
            <person name="Glaser F."/>
            <person name="Grimwood J."/>
            <person name="Gutierrez G."/>
            <person name="Heitman J."/>
            <person name="Henrissat B."/>
            <person name="Iturriaga E.A."/>
            <person name="Lang B.F."/>
            <person name="Lavin J.L."/>
            <person name="Lee S."/>
            <person name="Li W."/>
            <person name="Lindquist E."/>
            <person name="Lopez-Garcia S."/>
            <person name="Luque E.M."/>
            <person name="Marcos A.T."/>
            <person name="Martin J."/>
            <person name="McCluskey K."/>
            <person name="Medina H.R."/>
            <person name="Miralles-Duran A."/>
            <person name="Miyazaki A."/>
            <person name="Munoz-Torres E."/>
            <person name="Oguiza J.A."/>
            <person name="Ohm R."/>
            <person name="Olmedo M."/>
            <person name="Orejas M."/>
            <person name="Ortiz-Castellanos L."/>
            <person name="Pisabarro A.G."/>
            <person name="Rodriguez-Romero J."/>
            <person name="Ruiz-Herrera J."/>
            <person name="Ruiz-Vazquez R."/>
            <person name="Sanz C."/>
            <person name="Schackwitz W."/>
            <person name="Schmutz J."/>
            <person name="Shahriari M."/>
            <person name="Shelest E."/>
            <person name="Silva-Franco F."/>
            <person name="Soanes D."/>
            <person name="Syed K."/>
            <person name="Tagua V.G."/>
            <person name="Talbot N.J."/>
            <person name="Thon M."/>
            <person name="De vries R.P."/>
            <person name="Wiebenga A."/>
            <person name="Yadav J.S."/>
            <person name="Braun E.L."/>
            <person name="Baker S."/>
            <person name="Garre V."/>
            <person name="Horwitz B."/>
            <person name="Torres-Martinez S."/>
            <person name="Idnurm A."/>
            <person name="Herrera-Estrella A."/>
            <person name="Gabaldon T."/>
            <person name="Grigoriev I.V."/>
        </authorList>
    </citation>
    <scope>NUCLEOTIDE SEQUENCE [LARGE SCALE GENOMIC DNA]</scope>
    <source>
        <strain evidence="2">NRRL 1555(-)</strain>
    </source>
</reference>
<dbReference type="Proteomes" id="UP000077315">
    <property type="component" value="Unassembled WGS sequence"/>
</dbReference>
<dbReference type="VEuPathDB" id="FungiDB:PHYBLDRAFT_73920"/>
<evidence type="ECO:0000313" key="1">
    <source>
        <dbReference type="EMBL" id="OAD68563.1"/>
    </source>
</evidence>
<name>A0A162TNH8_PHYB8</name>
<dbReference type="GeneID" id="29003850"/>
<dbReference type="InParanoid" id="A0A162TNH8"/>
<gene>
    <name evidence="1" type="ORF">PHYBLDRAFT_73920</name>
</gene>
<sequence length="150" mass="16247">MENILFCKAEISHSLGSEIVTREPIDRRASNFEAASNNVAGPQLWSNPTRKTLVAVASKTDMSYHNLVCSLADLWGQNAVSMVEETNWVVCTKPGHPLAADMFEPMTLLCSNIHEGGILGGLLGGSFGKTSKKTIPIFGNIIRSPLTDRC</sequence>
<accession>A0A162TNH8</accession>
<keyword evidence="2" id="KW-1185">Reference proteome</keyword>
<protein>
    <submittedName>
        <fullName evidence="1">Uncharacterized protein</fullName>
    </submittedName>
</protein>